<evidence type="ECO:0000313" key="2">
    <source>
        <dbReference type="Proteomes" id="UP000824504"/>
    </source>
</evidence>
<dbReference type="EMBL" id="CP079216">
    <property type="protein sequence ID" value="QXT64165.1"/>
    <property type="molecule type" value="Genomic_DNA"/>
</dbReference>
<accession>A0ABX8SND8</accession>
<keyword evidence="2" id="KW-1185">Reference proteome</keyword>
<organism evidence="1 2">
    <name type="scientific">Tessaracoccus palaemonis</name>
    <dbReference type="NCBI Taxonomy" id="2829499"/>
    <lineage>
        <taxon>Bacteria</taxon>
        <taxon>Bacillati</taxon>
        <taxon>Actinomycetota</taxon>
        <taxon>Actinomycetes</taxon>
        <taxon>Propionibacteriales</taxon>
        <taxon>Propionibacteriaceae</taxon>
        <taxon>Tessaracoccus</taxon>
    </lineage>
</organism>
<proteinExistence type="predicted"/>
<evidence type="ECO:0000313" key="1">
    <source>
        <dbReference type="EMBL" id="QXT64165.1"/>
    </source>
</evidence>
<dbReference type="Proteomes" id="UP000824504">
    <property type="component" value="Chromosome"/>
</dbReference>
<reference evidence="1 2" key="1">
    <citation type="submission" date="2021-07" db="EMBL/GenBank/DDBJ databases">
        <title>complete genome sequencing of Tessaracoccus sp.J1M15.</title>
        <authorList>
            <person name="Bae J.-W."/>
            <person name="Kim D.-y."/>
        </authorList>
    </citation>
    <scope>NUCLEOTIDE SEQUENCE [LARGE SCALE GENOMIC DNA]</scope>
    <source>
        <strain evidence="1 2">J1M15</strain>
    </source>
</reference>
<name>A0ABX8SND8_9ACTN</name>
<gene>
    <name evidence="1" type="ORF">KDB89_06880</name>
</gene>
<protein>
    <submittedName>
        <fullName evidence="1">Uncharacterized protein</fullName>
    </submittedName>
</protein>
<dbReference type="RefSeq" id="WP_219084088.1">
    <property type="nucleotide sequence ID" value="NZ_CP079216.1"/>
</dbReference>
<sequence length="98" mass="10519">MLDLTEQAERLLALVEAAQVDGAGLVWSDLAEGDAFMAIDDCLQFTLLGGVVVPEAVLGDVELTMSAGWDPDLGDRTQNWIDQHRLRAQPSSDGHGGR</sequence>